<dbReference type="EMBL" id="FOKI01000011">
    <property type="protein sequence ID" value="SFB09012.1"/>
    <property type="molecule type" value="Genomic_DNA"/>
</dbReference>
<feature type="transmembrane region" description="Helical" evidence="6">
    <location>
        <begin position="68"/>
        <end position="86"/>
    </location>
</feature>
<feature type="transmembrane region" description="Helical" evidence="6">
    <location>
        <begin position="208"/>
        <end position="224"/>
    </location>
</feature>
<feature type="transmembrane region" description="Helical" evidence="6">
    <location>
        <begin position="380"/>
        <end position="398"/>
    </location>
</feature>
<dbReference type="Pfam" id="PF01098">
    <property type="entry name" value="FTSW_RODA_SPOVE"/>
    <property type="match status" value="1"/>
</dbReference>
<protein>
    <submittedName>
        <fullName evidence="7">Cell division protein FtsW, lipid II flippase</fullName>
    </submittedName>
</protein>
<feature type="transmembrane region" description="Helical" evidence="6">
    <location>
        <begin position="39"/>
        <end position="56"/>
    </location>
</feature>
<dbReference type="AlphaFoldDB" id="A0A1I0Y732"/>
<keyword evidence="3" id="KW-0133">Cell shape</keyword>
<feature type="transmembrane region" description="Helical" evidence="6">
    <location>
        <begin position="270"/>
        <end position="290"/>
    </location>
</feature>
<evidence type="ECO:0000256" key="5">
    <source>
        <dbReference type="ARBA" id="ARBA00023136"/>
    </source>
</evidence>
<keyword evidence="5 6" id="KW-0472">Membrane</keyword>
<keyword evidence="2 6" id="KW-0812">Transmembrane</keyword>
<dbReference type="GO" id="GO:0015648">
    <property type="term" value="F:lipid-linked peptidoglycan transporter activity"/>
    <property type="evidence" value="ECO:0007669"/>
    <property type="project" value="TreeGrafter"/>
</dbReference>
<dbReference type="Proteomes" id="UP000198619">
    <property type="component" value="Unassembled WGS sequence"/>
</dbReference>
<dbReference type="PANTHER" id="PTHR30474:SF3">
    <property type="entry name" value="PEPTIDOGLYCAN GLYCOSYLTRANSFERASE RODA"/>
    <property type="match status" value="1"/>
</dbReference>
<comment type="subcellular location">
    <subcellularLocation>
        <location evidence="1">Membrane</location>
        <topology evidence="1">Multi-pass membrane protein</topology>
    </subcellularLocation>
</comment>
<sequence length="405" mass="44931">MKLVGSLKDEKKMLLFVYILLFAMFGNLCILKGEVDKRAIILGVAMVILLGYSHFIIRKYFSDGDKHILLFIFLLSMIGIVMLYRIDPSVAIKQTVWFSVGMIAYVLIVVLLPDLKSFSKYKKLYLIGTLIFMSMAMVPGLGVEIYGAKNWVQIGPIGFQPSEIGKLFLTAYLASTLKDYDGNFKSLIKPALVVMYSLGFMVLQKDLGSVLIFFGISVTMLYLSTGKLKYIITTFLLSCVGAVFSYKLFSHVRVRVQIWKDPFEYANDQGFQVVQGLFAIASGGLFGAGLGKGYPQFVPVVTTDYIFAIICEELGLIMGFGILIIFFLMFYRCMRSAIYVNDKFSQLLAVGFSAMFASQVLVIVGGVMNAIPLTGITLPFVSYGGTSMLTSFFAMGIIQKISEEG</sequence>
<organism evidence="7 8">
    <name type="scientific">Clostridium frigidicarnis</name>
    <dbReference type="NCBI Taxonomy" id="84698"/>
    <lineage>
        <taxon>Bacteria</taxon>
        <taxon>Bacillati</taxon>
        <taxon>Bacillota</taxon>
        <taxon>Clostridia</taxon>
        <taxon>Eubacteriales</taxon>
        <taxon>Clostridiaceae</taxon>
        <taxon>Clostridium</taxon>
    </lineage>
</organism>
<name>A0A1I0Y732_9CLOT</name>
<evidence type="ECO:0000256" key="2">
    <source>
        <dbReference type="ARBA" id="ARBA00022692"/>
    </source>
</evidence>
<feature type="transmembrane region" description="Helical" evidence="6">
    <location>
        <begin position="305"/>
        <end position="331"/>
    </location>
</feature>
<evidence type="ECO:0000256" key="3">
    <source>
        <dbReference type="ARBA" id="ARBA00022960"/>
    </source>
</evidence>
<keyword evidence="4 6" id="KW-1133">Transmembrane helix</keyword>
<proteinExistence type="predicted"/>
<dbReference type="GO" id="GO:0051301">
    <property type="term" value="P:cell division"/>
    <property type="evidence" value="ECO:0007669"/>
    <property type="project" value="UniProtKB-KW"/>
</dbReference>
<dbReference type="STRING" id="84698.SAMN04488528_101177"/>
<dbReference type="InterPro" id="IPR001182">
    <property type="entry name" value="FtsW/RodA"/>
</dbReference>
<evidence type="ECO:0000313" key="8">
    <source>
        <dbReference type="Proteomes" id="UP000198619"/>
    </source>
</evidence>
<reference evidence="7 8" key="1">
    <citation type="submission" date="2016-10" db="EMBL/GenBank/DDBJ databases">
        <authorList>
            <person name="de Groot N.N."/>
        </authorList>
    </citation>
    <scope>NUCLEOTIDE SEQUENCE [LARGE SCALE GENOMIC DNA]</scope>
    <source>
        <strain evidence="7 8">DSM 12271</strain>
    </source>
</reference>
<keyword evidence="7" id="KW-0131">Cell cycle</keyword>
<keyword evidence="7" id="KW-0132">Cell division</keyword>
<evidence type="ECO:0000256" key="4">
    <source>
        <dbReference type="ARBA" id="ARBA00022989"/>
    </source>
</evidence>
<dbReference type="GO" id="GO:0008360">
    <property type="term" value="P:regulation of cell shape"/>
    <property type="evidence" value="ECO:0007669"/>
    <property type="project" value="UniProtKB-KW"/>
</dbReference>
<feature type="transmembrane region" description="Helical" evidence="6">
    <location>
        <begin position="124"/>
        <end position="143"/>
    </location>
</feature>
<dbReference type="GO" id="GO:0005886">
    <property type="term" value="C:plasma membrane"/>
    <property type="evidence" value="ECO:0007669"/>
    <property type="project" value="TreeGrafter"/>
</dbReference>
<evidence type="ECO:0000313" key="7">
    <source>
        <dbReference type="EMBL" id="SFB09012.1"/>
    </source>
</evidence>
<evidence type="ECO:0000256" key="1">
    <source>
        <dbReference type="ARBA" id="ARBA00004141"/>
    </source>
</evidence>
<feature type="transmembrane region" description="Helical" evidence="6">
    <location>
        <begin position="92"/>
        <end position="112"/>
    </location>
</feature>
<feature type="transmembrane region" description="Helical" evidence="6">
    <location>
        <begin position="12"/>
        <end position="33"/>
    </location>
</feature>
<gene>
    <name evidence="7" type="ORF">SAMN04488528_101177</name>
</gene>
<feature type="transmembrane region" description="Helical" evidence="6">
    <location>
        <begin position="230"/>
        <end position="249"/>
    </location>
</feature>
<accession>A0A1I0Y732</accession>
<keyword evidence="8" id="KW-1185">Reference proteome</keyword>
<dbReference type="PANTHER" id="PTHR30474">
    <property type="entry name" value="CELL CYCLE PROTEIN"/>
    <property type="match status" value="1"/>
</dbReference>
<feature type="transmembrane region" description="Helical" evidence="6">
    <location>
        <begin position="347"/>
        <end position="368"/>
    </location>
</feature>
<evidence type="ECO:0000256" key="6">
    <source>
        <dbReference type="SAM" id="Phobius"/>
    </source>
</evidence>
<dbReference type="GO" id="GO:0032153">
    <property type="term" value="C:cell division site"/>
    <property type="evidence" value="ECO:0007669"/>
    <property type="project" value="TreeGrafter"/>
</dbReference>